<keyword evidence="2" id="KW-1185">Reference proteome</keyword>
<proteinExistence type="predicted"/>
<reference evidence="1 2" key="1">
    <citation type="submission" date="2018-06" db="EMBL/GenBank/DDBJ databases">
        <title>Genomic Encyclopedia of Archaeal and Bacterial Type Strains, Phase II (KMG-II): from individual species to whole genera.</title>
        <authorList>
            <person name="Goeker M."/>
        </authorList>
    </citation>
    <scope>NUCLEOTIDE SEQUENCE [LARGE SCALE GENOMIC DNA]</scope>
    <source>
        <strain evidence="1 2">DSM 29821</strain>
    </source>
</reference>
<dbReference type="Gene3D" id="3.40.50.150">
    <property type="entry name" value="Vaccinia Virus protein VP39"/>
    <property type="match status" value="1"/>
</dbReference>
<evidence type="ECO:0000313" key="2">
    <source>
        <dbReference type="Proteomes" id="UP000249819"/>
    </source>
</evidence>
<dbReference type="CDD" id="cd02440">
    <property type="entry name" value="AdoMet_MTases"/>
    <property type="match status" value="1"/>
</dbReference>
<dbReference type="AlphaFoldDB" id="A0A327VHB9"/>
<dbReference type="InterPro" id="IPR010743">
    <property type="entry name" value="Methionine_synth_MetW"/>
</dbReference>
<dbReference type="RefSeq" id="WP_170137950.1">
    <property type="nucleotide sequence ID" value="NZ_QLMA01000013.1"/>
</dbReference>
<accession>A0A327VHB9</accession>
<dbReference type="InterPro" id="IPR029063">
    <property type="entry name" value="SAM-dependent_MTases_sf"/>
</dbReference>
<protein>
    <submittedName>
        <fullName evidence="1">Methionine biosynthesis protein MetW</fullName>
    </submittedName>
</protein>
<dbReference type="Pfam" id="PF07021">
    <property type="entry name" value="MetW"/>
    <property type="match status" value="1"/>
</dbReference>
<evidence type="ECO:0000313" key="1">
    <source>
        <dbReference type="EMBL" id="RAJ73486.1"/>
    </source>
</evidence>
<comment type="caution">
    <text evidence="1">The sequence shown here is derived from an EMBL/GenBank/DDBJ whole genome shotgun (WGS) entry which is preliminary data.</text>
</comment>
<gene>
    <name evidence="1" type="ORF">CLV59_11339</name>
</gene>
<dbReference type="EMBL" id="QLMA01000013">
    <property type="protein sequence ID" value="RAJ73486.1"/>
    <property type="molecule type" value="Genomic_DNA"/>
</dbReference>
<dbReference type="SUPFAM" id="SSF53335">
    <property type="entry name" value="S-adenosyl-L-methionine-dependent methyltransferases"/>
    <property type="match status" value="1"/>
</dbReference>
<sequence length="216" mass="24552">MRNDNRNYNYNDYPSEKRMEYTLVADLIPTGSRVVDLACGNGALMEQLIATRQAVCEGIELSPSGVEVCQSKGLKVIEGRVDEKLPYADNQFDVAVCNVTIQMLMYPETLLSEMKRIAPRQVISFPNFAYFKNRLDLLLNGRMPKQLLFGYQWYNTGHIHQLSIRDFEELVAAVGGLEITTRSFVPMGMKPIDMLGGLFPGWFRKVVIMETRRTNG</sequence>
<name>A0A327VHB9_9BACT</name>
<organism evidence="1 2">
    <name type="scientific">Chitinophaga dinghuensis</name>
    <dbReference type="NCBI Taxonomy" id="1539050"/>
    <lineage>
        <taxon>Bacteria</taxon>
        <taxon>Pseudomonadati</taxon>
        <taxon>Bacteroidota</taxon>
        <taxon>Chitinophagia</taxon>
        <taxon>Chitinophagales</taxon>
        <taxon>Chitinophagaceae</taxon>
        <taxon>Chitinophaga</taxon>
    </lineage>
</organism>
<dbReference type="Proteomes" id="UP000249819">
    <property type="component" value="Unassembled WGS sequence"/>
</dbReference>